<gene>
    <name evidence="3" type="ORF">Fcan01_24336</name>
</gene>
<dbReference type="PANTHER" id="PTHR33064">
    <property type="entry name" value="POL PROTEIN"/>
    <property type="match status" value="1"/>
</dbReference>
<dbReference type="InterPro" id="IPR051320">
    <property type="entry name" value="Viral_Replic_Matur_Polypro"/>
</dbReference>
<evidence type="ECO:0000259" key="2">
    <source>
        <dbReference type="Pfam" id="PF00078"/>
    </source>
</evidence>
<accession>A0A226D6X5</accession>
<dbReference type="CDD" id="cd01647">
    <property type="entry name" value="RT_LTR"/>
    <property type="match status" value="1"/>
</dbReference>
<sequence length="645" mass="72801">MLKKIQGKVVIMGDEPHVTDDTSNLPGRHFFHSPNPCESDTIVTDLYVYSMIDLLHDFDEKLTTETQIRYIIRGLRPSYLEKINLLNPTTIDQILTAIWKISDTQFFLAQQGEATFATQTALASNQFQQFTEILAKQNEAFLNALNAQTDMLKKNQYHQLPPQHQQPYQLQPHPMPRPPFAPHPTNPNYDKVCNYCKKFGQVIAECRKRAWRNQFQNSTPDQQPAYNQGNFQGRNHVTSPQGPPPNRSTQPPAPRLQQLNVGLLQGEIGLINCYKQTIKLLPGSQPVRRPPYRKPAHMEEFERKTIAELLEKGIIRHSSSPWGLGVVLVEAGHKGGGVEKPSYRVVVDLRPLNKVTESDSFPIPNIQTVLEWVGRRNKFMSVTDVKKGFWGIPLSEESIALIAFISSSYGLFEWVRLPMGAKNGSAAYSRAISIVLTGLLWNSVLNFIDDIILADNTIESHAYNLEQTVGVGVGVGVGCALLQEDDDGKLRPVAYAYGSRTLNKAESNLNHKPLVGLKFGKNTTKISNKLTTWALMLQEHDYELIYKEGPLNVVPDTSSRHPIPEIKDVICNLVDLNLLEDLKKLDEDYPKILLHSSFHKKFKIENNILYNRTLGVAILAKPINDTTAKNTVYFILFQLPLNLLK</sequence>
<dbReference type="Proteomes" id="UP000198287">
    <property type="component" value="Unassembled WGS sequence"/>
</dbReference>
<evidence type="ECO:0000256" key="1">
    <source>
        <dbReference type="SAM" id="MobiDB-lite"/>
    </source>
</evidence>
<feature type="compositionally biased region" description="Polar residues" evidence="1">
    <location>
        <begin position="217"/>
        <end position="240"/>
    </location>
</feature>
<feature type="region of interest" description="Disordered" evidence="1">
    <location>
        <begin position="217"/>
        <end position="254"/>
    </location>
</feature>
<dbReference type="InterPro" id="IPR043502">
    <property type="entry name" value="DNA/RNA_pol_sf"/>
</dbReference>
<dbReference type="Gene3D" id="3.10.10.10">
    <property type="entry name" value="HIV Type 1 Reverse Transcriptase, subunit A, domain 1"/>
    <property type="match status" value="1"/>
</dbReference>
<dbReference type="InterPro" id="IPR043128">
    <property type="entry name" value="Rev_trsase/Diguanyl_cyclase"/>
</dbReference>
<keyword evidence="4" id="KW-1185">Reference proteome</keyword>
<feature type="region of interest" description="Disordered" evidence="1">
    <location>
        <begin position="164"/>
        <end position="185"/>
    </location>
</feature>
<reference evidence="3 4" key="1">
    <citation type="submission" date="2015-12" db="EMBL/GenBank/DDBJ databases">
        <title>The genome of Folsomia candida.</title>
        <authorList>
            <person name="Faddeeva A."/>
            <person name="Derks M.F."/>
            <person name="Anvar Y."/>
            <person name="Smit S."/>
            <person name="Van Straalen N."/>
            <person name="Roelofs D."/>
        </authorList>
    </citation>
    <scope>NUCLEOTIDE SEQUENCE [LARGE SCALE GENOMIC DNA]</scope>
    <source>
        <strain evidence="3 4">VU population</strain>
        <tissue evidence="3">Whole body</tissue>
    </source>
</reference>
<dbReference type="Pfam" id="PF00078">
    <property type="entry name" value="RVT_1"/>
    <property type="match status" value="1"/>
</dbReference>
<organism evidence="3 4">
    <name type="scientific">Folsomia candida</name>
    <name type="common">Springtail</name>
    <dbReference type="NCBI Taxonomy" id="158441"/>
    <lineage>
        <taxon>Eukaryota</taxon>
        <taxon>Metazoa</taxon>
        <taxon>Ecdysozoa</taxon>
        <taxon>Arthropoda</taxon>
        <taxon>Hexapoda</taxon>
        <taxon>Collembola</taxon>
        <taxon>Entomobryomorpha</taxon>
        <taxon>Isotomoidea</taxon>
        <taxon>Isotomidae</taxon>
        <taxon>Proisotominae</taxon>
        <taxon>Folsomia</taxon>
    </lineage>
</organism>
<feature type="domain" description="Reverse transcriptase" evidence="2">
    <location>
        <begin position="340"/>
        <end position="466"/>
    </location>
</feature>
<dbReference type="EMBL" id="LNIX01000031">
    <property type="protein sequence ID" value="OXA40959.1"/>
    <property type="molecule type" value="Genomic_DNA"/>
</dbReference>
<dbReference type="AlphaFoldDB" id="A0A226D6X5"/>
<dbReference type="InterPro" id="IPR000477">
    <property type="entry name" value="RT_dom"/>
</dbReference>
<comment type="caution">
    <text evidence="3">The sequence shown here is derived from an EMBL/GenBank/DDBJ whole genome shotgun (WGS) entry which is preliminary data.</text>
</comment>
<evidence type="ECO:0000313" key="3">
    <source>
        <dbReference type="EMBL" id="OXA40959.1"/>
    </source>
</evidence>
<dbReference type="GO" id="GO:0071897">
    <property type="term" value="P:DNA biosynthetic process"/>
    <property type="evidence" value="ECO:0007669"/>
    <property type="project" value="UniProtKB-ARBA"/>
</dbReference>
<dbReference type="PANTHER" id="PTHR33064:SF37">
    <property type="entry name" value="RIBONUCLEASE H"/>
    <property type="match status" value="1"/>
</dbReference>
<name>A0A226D6X5_FOLCA</name>
<dbReference type="SUPFAM" id="SSF56672">
    <property type="entry name" value="DNA/RNA polymerases"/>
    <property type="match status" value="1"/>
</dbReference>
<feature type="compositionally biased region" description="Pro residues" evidence="1">
    <location>
        <begin position="241"/>
        <end position="254"/>
    </location>
</feature>
<feature type="compositionally biased region" description="Pro residues" evidence="1">
    <location>
        <begin position="173"/>
        <end position="185"/>
    </location>
</feature>
<protein>
    <submittedName>
        <fullName evidence="3">Retrovirus-related Pol polyprotein from transposon opus</fullName>
    </submittedName>
</protein>
<evidence type="ECO:0000313" key="4">
    <source>
        <dbReference type="Proteomes" id="UP000198287"/>
    </source>
</evidence>
<proteinExistence type="predicted"/>
<dbReference type="Gene3D" id="3.30.70.270">
    <property type="match status" value="1"/>
</dbReference>